<reference evidence="2 3" key="1">
    <citation type="journal article" date="2018" name="Microb. Genom.">
        <title>Expanding an expanded genome: long-read sequencing of Trypanosoma cruzi.</title>
        <authorList>
            <person name="Berna L."/>
            <person name="Rodriguez M."/>
            <person name="Chiribao M.L."/>
            <person name="Parodi-Talice A."/>
            <person name="Pita S."/>
            <person name="Rijo G."/>
            <person name="Alvarez-Valin F."/>
            <person name="Robello C."/>
        </authorList>
    </citation>
    <scope>NUCLEOTIDE SEQUENCE [LARGE SCALE GENOMIC DNA]</scope>
    <source>
        <strain evidence="2 3">Dm28c</strain>
    </source>
</reference>
<dbReference type="AlphaFoldDB" id="A0A2V2VDV8"/>
<keyword evidence="2" id="KW-0255">Endonuclease</keyword>
<feature type="compositionally biased region" description="Basic and acidic residues" evidence="1">
    <location>
        <begin position="84"/>
        <end position="95"/>
    </location>
</feature>
<dbReference type="VEuPathDB" id="TriTrypDB:C4B63_26g343"/>
<dbReference type="GO" id="GO:0003964">
    <property type="term" value="F:RNA-directed DNA polymerase activity"/>
    <property type="evidence" value="ECO:0007669"/>
    <property type="project" value="UniProtKB-KW"/>
</dbReference>
<keyword evidence="2" id="KW-0695">RNA-directed DNA polymerase</keyword>
<dbReference type="VEuPathDB" id="TriTrypDB:ECC02_002052"/>
<evidence type="ECO:0000256" key="1">
    <source>
        <dbReference type="SAM" id="MobiDB-lite"/>
    </source>
</evidence>
<dbReference type="SUPFAM" id="SSF56219">
    <property type="entry name" value="DNase I-like"/>
    <property type="match status" value="1"/>
</dbReference>
<protein>
    <submittedName>
        <fullName evidence="2">Putative Endonuclease-reverse transcriptase</fullName>
    </submittedName>
</protein>
<dbReference type="InterPro" id="IPR036691">
    <property type="entry name" value="Endo/exonu/phosph_ase_sf"/>
</dbReference>
<evidence type="ECO:0000313" key="2">
    <source>
        <dbReference type="EMBL" id="PWU94394.1"/>
    </source>
</evidence>
<dbReference type="VEuPathDB" id="TriTrypDB:Tc_MARK_8361"/>
<gene>
    <name evidence="2" type="ORF">C4B63_26g343</name>
</gene>
<dbReference type="EMBL" id="PRFA01000026">
    <property type="protein sequence ID" value="PWU94394.1"/>
    <property type="molecule type" value="Genomic_DNA"/>
</dbReference>
<dbReference type="VEuPathDB" id="TriTrypDB:C3747_34g225"/>
<keyword evidence="2" id="KW-0808">Transferase</keyword>
<proteinExistence type="predicted"/>
<dbReference type="GO" id="GO:0004519">
    <property type="term" value="F:endonuclease activity"/>
    <property type="evidence" value="ECO:0007669"/>
    <property type="project" value="UniProtKB-KW"/>
</dbReference>
<name>A0A2V2VDV8_TRYCR</name>
<sequence>MRVVSPVSQELRRLPSATEVLLIVLSEQRAAGTRWRSNAFNTPPGPRQDKRKVAKGKFKCIQREGPNHIPVTRGHASTKCADSSGDRSKWDSDDATDERVSLLPDFVGAYQRYMCRLRAVCDAQRQKLLPGGGVERSPSPIAALQMTVPSLTPAKLATLMAQGADMIAIQETWKPSEQIASMHTGEYVLHAQSRIRKECVAAVLVRKTLSSKRMPLITPQRDSSLDVVVVQFALGQNHDLIVASTYMRPPPQLTQPLGGCWAASRSRRRSFRVEISTCVAHGGSPSWRPLQATPL</sequence>
<keyword evidence="2" id="KW-0548">Nucleotidyltransferase</keyword>
<keyword evidence="2" id="KW-0378">Hydrolase</keyword>
<feature type="region of interest" description="Disordered" evidence="1">
    <location>
        <begin position="65"/>
        <end position="95"/>
    </location>
</feature>
<evidence type="ECO:0000313" key="3">
    <source>
        <dbReference type="Proteomes" id="UP000246121"/>
    </source>
</evidence>
<dbReference type="VEuPathDB" id="TriTrypDB:TcBrA4_0095780"/>
<dbReference type="VEuPathDB" id="TriTrypDB:TCDM_12428"/>
<organism evidence="2 3">
    <name type="scientific">Trypanosoma cruzi</name>
    <dbReference type="NCBI Taxonomy" id="5693"/>
    <lineage>
        <taxon>Eukaryota</taxon>
        <taxon>Discoba</taxon>
        <taxon>Euglenozoa</taxon>
        <taxon>Kinetoplastea</taxon>
        <taxon>Metakinetoplastina</taxon>
        <taxon>Trypanosomatida</taxon>
        <taxon>Trypanosomatidae</taxon>
        <taxon>Trypanosoma</taxon>
        <taxon>Schizotrypanum</taxon>
    </lineage>
</organism>
<dbReference type="Gene3D" id="3.60.10.10">
    <property type="entry name" value="Endonuclease/exonuclease/phosphatase"/>
    <property type="match status" value="1"/>
</dbReference>
<comment type="caution">
    <text evidence="2">The sequence shown here is derived from an EMBL/GenBank/DDBJ whole genome shotgun (WGS) entry which is preliminary data.</text>
</comment>
<dbReference type="VEuPathDB" id="TriTrypDB:TCSYLVIO_003550"/>
<accession>A0A2V2VDV8</accession>
<dbReference type="VEuPathDB" id="TriTrypDB:TcG_04748"/>
<dbReference type="VEuPathDB" id="TriTrypDB:TcBrA4_0069210"/>
<dbReference type="VEuPathDB" id="TriTrypDB:TcCL_NonESM10466"/>
<dbReference type="Proteomes" id="UP000246121">
    <property type="component" value="Unassembled WGS sequence"/>
</dbReference>
<keyword evidence="2" id="KW-0540">Nuclease</keyword>